<keyword evidence="2" id="KW-1185">Reference proteome</keyword>
<name>A0A927RAZ8_9ACTN</name>
<protein>
    <submittedName>
        <fullName evidence="1">Uncharacterized protein</fullName>
    </submittedName>
</protein>
<dbReference type="Proteomes" id="UP000638648">
    <property type="component" value="Unassembled WGS sequence"/>
</dbReference>
<proteinExistence type="predicted"/>
<accession>A0A927RAZ8</accession>
<organism evidence="1 2">
    <name type="scientific">Actinopolymorpha pittospori</name>
    <dbReference type="NCBI Taxonomy" id="648752"/>
    <lineage>
        <taxon>Bacteria</taxon>
        <taxon>Bacillati</taxon>
        <taxon>Actinomycetota</taxon>
        <taxon>Actinomycetes</taxon>
        <taxon>Propionibacteriales</taxon>
        <taxon>Actinopolymorphaceae</taxon>
        <taxon>Actinopolymorpha</taxon>
    </lineage>
</organism>
<dbReference type="EMBL" id="JADBEM010000001">
    <property type="protein sequence ID" value="MBE1605580.1"/>
    <property type="molecule type" value="Genomic_DNA"/>
</dbReference>
<dbReference type="RefSeq" id="WP_192749897.1">
    <property type="nucleotide sequence ID" value="NZ_BAABJL010000231.1"/>
</dbReference>
<evidence type="ECO:0000313" key="2">
    <source>
        <dbReference type="Proteomes" id="UP000638648"/>
    </source>
</evidence>
<reference evidence="1" key="1">
    <citation type="submission" date="2020-10" db="EMBL/GenBank/DDBJ databases">
        <title>Sequencing the genomes of 1000 actinobacteria strains.</title>
        <authorList>
            <person name="Klenk H.-P."/>
        </authorList>
    </citation>
    <scope>NUCLEOTIDE SEQUENCE</scope>
    <source>
        <strain evidence="1">DSM 45354</strain>
    </source>
</reference>
<evidence type="ECO:0000313" key="1">
    <source>
        <dbReference type="EMBL" id="MBE1605580.1"/>
    </source>
</evidence>
<comment type="caution">
    <text evidence="1">The sequence shown here is derived from an EMBL/GenBank/DDBJ whole genome shotgun (WGS) entry which is preliminary data.</text>
</comment>
<sequence length="93" mass="10611">MKLNFQVGDSTVLFRRSPWTGVESIIVDGEEQRIRDFAQANKPTFNLDRETTTSINGTTVTIRALRPRWFGGLRPHDYRVVVDGNVVLTQQGY</sequence>
<dbReference type="AlphaFoldDB" id="A0A927RAZ8"/>
<gene>
    <name evidence="1" type="ORF">HEB94_002428</name>
</gene>